<evidence type="ECO:0000313" key="5">
    <source>
        <dbReference type="Proteomes" id="UP000282312"/>
    </source>
</evidence>
<dbReference type="PROSITE" id="PS51257">
    <property type="entry name" value="PROKAR_LIPOPROTEIN"/>
    <property type="match status" value="1"/>
</dbReference>
<name>A0A3N9WPI9_9ACTN</name>
<evidence type="ECO:0000259" key="3">
    <source>
        <dbReference type="Pfam" id="PF03713"/>
    </source>
</evidence>
<protein>
    <submittedName>
        <fullName evidence="4">DUF305 domain-containing protein</fullName>
    </submittedName>
</protein>
<keyword evidence="2" id="KW-0732">Signal</keyword>
<dbReference type="AlphaFoldDB" id="A0A3N9WPI9"/>
<gene>
    <name evidence="4" type="ORF">DLJ59_15045</name>
</gene>
<dbReference type="EMBL" id="QGSZ01000203">
    <property type="protein sequence ID" value="RQX02680.1"/>
    <property type="molecule type" value="Genomic_DNA"/>
</dbReference>
<evidence type="ECO:0000256" key="2">
    <source>
        <dbReference type="SAM" id="SignalP"/>
    </source>
</evidence>
<sequence>MPRRTPLSSLVSALLLSGACAGSLLTGACAGPPTASPSALPQPAPASPAGSVAAGSAGVGSTGVGSTGVGSAVGADAMSGIDVVFLSTMVGHSERTLQIVRLVRDRVRDDALRTLAAAVEATEADELAAMRGWLPTTGPGASAAAHHHDGHGDDAALDRLRTAPDADVDRVLREVLADHQRSAADLARSHVGVGRNDRVRDLARRIEQSRTAEVELLRGTP</sequence>
<dbReference type="RefSeq" id="WP_124773121.1">
    <property type="nucleotide sequence ID" value="NZ_QGSZ01000203.1"/>
</dbReference>
<dbReference type="Proteomes" id="UP000282312">
    <property type="component" value="Unassembled WGS sequence"/>
</dbReference>
<keyword evidence="5" id="KW-1185">Reference proteome</keyword>
<evidence type="ECO:0000313" key="4">
    <source>
        <dbReference type="EMBL" id="RQX02680.1"/>
    </source>
</evidence>
<dbReference type="Gene3D" id="1.20.1260.10">
    <property type="match status" value="1"/>
</dbReference>
<dbReference type="Pfam" id="PF03713">
    <property type="entry name" value="DUF305"/>
    <property type="match status" value="1"/>
</dbReference>
<feature type="chain" id="PRO_5018136709" evidence="2">
    <location>
        <begin position="31"/>
        <end position="221"/>
    </location>
</feature>
<reference evidence="4 5" key="1">
    <citation type="submission" date="2018-05" db="EMBL/GenBank/DDBJ databases">
        <title>Micromonospora from Atacama Desert.</title>
        <authorList>
            <person name="Carro L."/>
            <person name="Goodfellow M."/>
            <person name="Klenk H.-P."/>
        </authorList>
    </citation>
    <scope>NUCLEOTIDE SEQUENCE [LARGE SCALE GENOMIC DNA]</scope>
    <source>
        <strain evidence="4 5">LB39</strain>
    </source>
</reference>
<dbReference type="OrthoDB" id="26872at2"/>
<feature type="signal peptide" evidence="2">
    <location>
        <begin position="1"/>
        <end position="30"/>
    </location>
</feature>
<feature type="domain" description="DUF305" evidence="3">
    <location>
        <begin position="82"/>
        <end position="218"/>
    </location>
</feature>
<comment type="caution">
    <text evidence="4">The sequence shown here is derived from an EMBL/GenBank/DDBJ whole genome shotgun (WGS) entry which is preliminary data.</text>
</comment>
<feature type="compositionally biased region" description="Low complexity" evidence="1">
    <location>
        <begin position="47"/>
        <end position="56"/>
    </location>
</feature>
<accession>A0A3N9WPI9</accession>
<proteinExistence type="predicted"/>
<dbReference type="InterPro" id="IPR005183">
    <property type="entry name" value="DUF305_CopM-like"/>
</dbReference>
<organism evidence="4 5">
    <name type="scientific">Micromonospora inaquosa</name>
    <dbReference type="NCBI Taxonomy" id="2203716"/>
    <lineage>
        <taxon>Bacteria</taxon>
        <taxon>Bacillati</taxon>
        <taxon>Actinomycetota</taxon>
        <taxon>Actinomycetes</taxon>
        <taxon>Micromonosporales</taxon>
        <taxon>Micromonosporaceae</taxon>
        <taxon>Micromonospora</taxon>
    </lineage>
</organism>
<dbReference type="InterPro" id="IPR012347">
    <property type="entry name" value="Ferritin-like"/>
</dbReference>
<feature type="region of interest" description="Disordered" evidence="1">
    <location>
        <begin position="32"/>
        <end position="60"/>
    </location>
</feature>
<evidence type="ECO:0000256" key="1">
    <source>
        <dbReference type="SAM" id="MobiDB-lite"/>
    </source>
</evidence>